<dbReference type="EMBL" id="VRTS01000007">
    <property type="protein sequence ID" value="TXK61009.1"/>
    <property type="molecule type" value="Genomic_DNA"/>
</dbReference>
<dbReference type="PANTHER" id="PTHR43130">
    <property type="entry name" value="ARAC-FAMILY TRANSCRIPTIONAL REGULATOR"/>
    <property type="match status" value="1"/>
</dbReference>
<reference evidence="2 3" key="1">
    <citation type="submission" date="2019-08" db="EMBL/GenBank/DDBJ databases">
        <authorList>
            <person name="Karlyshev A.V."/>
        </authorList>
    </citation>
    <scope>NUCLEOTIDE SEQUENCE [LARGE SCALE GENOMIC DNA]</scope>
    <source>
        <strain evidence="2 3">Alg18-2.2</strain>
    </source>
</reference>
<feature type="domain" description="DJ-1/PfpI" evidence="1">
    <location>
        <begin position="5"/>
        <end position="173"/>
    </location>
</feature>
<accession>A0A5C8KLA5</accession>
<dbReference type="RefSeq" id="WP_147892052.1">
    <property type="nucleotide sequence ID" value="NZ_VRTS01000007.1"/>
</dbReference>
<dbReference type="OrthoDB" id="9803764at2"/>
<dbReference type="InterPro" id="IPR052158">
    <property type="entry name" value="INH-QAR"/>
</dbReference>
<evidence type="ECO:0000259" key="1">
    <source>
        <dbReference type="Pfam" id="PF01965"/>
    </source>
</evidence>
<keyword evidence="3" id="KW-1185">Reference proteome</keyword>
<dbReference type="Gene3D" id="3.40.50.880">
    <property type="match status" value="1"/>
</dbReference>
<dbReference type="AlphaFoldDB" id="A0A5C8KLA5"/>
<dbReference type="SUPFAM" id="SSF52317">
    <property type="entry name" value="Class I glutamine amidotransferase-like"/>
    <property type="match status" value="1"/>
</dbReference>
<evidence type="ECO:0000313" key="2">
    <source>
        <dbReference type="EMBL" id="TXK61009.1"/>
    </source>
</evidence>
<proteinExistence type="predicted"/>
<dbReference type="InterPro" id="IPR002818">
    <property type="entry name" value="DJ-1/PfpI"/>
</dbReference>
<dbReference type="GO" id="GO:0006355">
    <property type="term" value="P:regulation of DNA-templated transcription"/>
    <property type="evidence" value="ECO:0007669"/>
    <property type="project" value="TreeGrafter"/>
</dbReference>
<gene>
    <name evidence="2" type="ORF">FU658_10565</name>
</gene>
<comment type="caution">
    <text evidence="2">The sequence shown here is derived from an EMBL/GenBank/DDBJ whole genome shotgun (WGS) entry which is preliminary data.</text>
</comment>
<dbReference type="Proteomes" id="UP000321248">
    <property type="component" value="Unassembled WGS sequence"/>
</dbReference>
<protein>
    <submittedName>
        <fullName evidence="2">DJ-1/PfpI family protein</fullName>
    </submittedName>
</protein>
<evidence type="ECO:0000313" key="3">
    <source>
        <dbReference type="Proteomes" id="UP000321248"/>
    </source>
</evidence>
<dbReference type="PANTHER" id="PTHR43130:SF14">
    <property type="entry name" value="DJ-1_PFPI DOMAIN-CONTAINING PROTEIN"/>
    <property type="match status" value="1"/>
</dbReference>
<dbReference type="CDD" id="cd03139">
    <property type="entry name" value="GATase1_PfpI_2"/>
    <property type="match status" value="1"/>
</dbReference>
<dbReference type="InterPro" id="IPR029062">
    <property type="entry name" value="Class_I_gatase-like"/>
</dbReference>
<dbReference type="Pfam" id="PF01965">
    <property type="entry name" value="DJ-1_PfpI"/>
    <property type="match status" value="1"/>
</dbReference>
<name>A0A5C8KLA5_9GAMM</name>
<sequence>MTKRSVALLIYPDVEVLDFAGPFEVFSVASQLHDHRHFDVSLVAAGHVPLTSINGMRVCANHTYDELPSPDVLVVPGGDGSHAALRDEVLMQWVDAAVSHAELVLSVCSGARVLAALGHLRDLQVTTHHEVFDSLAELEPTAHLCRDVRFVDTGHIVTSAGISAGIDASLHVVARLLGAAVALRTAEYMEYHWVPVRDYD</sequence>
<organism evidence="2 3">
    <name type="scientific">Alkalisalibacterium limincola</name>
    <dbReference type="NCBI Taxonomy" id="2699169"/>
    <lineage>
        <taxon>Bacteria</taxon>
        <taxon>Pseudomonadati</taxon>
        <taxon>Pseudomonadota</taxon>
        <taxon>Gammaproteobacteria</taxon>
        <taxon>Lysobacterales</taxon>
        <taxon>Lysobacteraceae</taxon>
        <taxon>Alkalisalibacterium</taxon>
    </lineage>
</organism>